<evidence type="ECO:0000313" key="1">
    <source>
        <dbReference type="EMBL" id="MBD2609831.1"/>
    </source>
</evidence>
<evidence type="ECO:0000313" key="2">
    <source>
        <dbReference type="Proteomes" id="UP000606396"/>
    </source>
</evidence>
<name>A0ABR8H3K1_NOSPU</name>
<keyword evidence="2" id="KW-1185">Reference proteome</keyword>
<gene>
    <name evidence="1" type="ORF">H6G94_00835</name>
</gene>
<accession>A0ABR8H3K1</accession>
<reference evidence="1 2" key="1">
    <citation type="journal article" date="2020" name="ISME J.">
        <title>Comparative genomics reveals insights into cyanobacterial evolution and habitat adaptation.</title>
        <authorList>
            <person name="Chen M.Y."/>
            <person name="Teng W.K."/>
            <person name="Zhao L."/>
            <person name="Hu C.X."/>
            <person name="Zhou Y.K."/>
            <person name="Han B.P."/>
            <person name="Song L.R."/>
            <person name="Shu W.S."/>
        </authorList>
    </citation>
    <scope>NUCLEOTIDE SEQUENCE [LARGE SCALE GENOMIC DNA]</scope>
    <source>
        <strain evidence="1 2">FACHB-252</strain>
    </source>
</reference>
<organism evidence="1 2">
    <name type="scientific">Nostoc punctiforme FACHB-252</name>
    <dbReference type="NCBI Taxonomy" id="1357509"/>
    <lineage>
        <taxon>Bacteria</taxon>
        <taxon>Bacillati</taxon>
        <taxon>Cyanobacteriota</taxon>
        <taxon>Cyanophyceae</taxon>
        <taxon>Nostocales</taxon>
        <taxon>Nostocaceae</taxon>
        <taxon>Nostoc</taxon>
    </lineage>
</organism>
<protein>
    <submittedName>
        <fullName evidence="1">Uncharacterized protein</fullName>
    </submittedName>
</protein>
<dbReference type="Proteomes" id="UP000606396">
    <property type="component" value="Unassembled WGS sequence"/>
</dbReference>
<comment type="caution">
    <text evidence="1">The sequence shown here is derived from an EMBL/GenBank/DDBJ whole genome shotgun (WGS) entry which is preliminary data.</text>
</comment>
<dbReference type="EMBL" id="JACJTC010000001">
    <property type="protein sequence ID" value="MBD2609831.1"/>
    <property type="molecule type" value="Genomic_DNA"/>
</dbReference>
<proteinExistence type="predicted"/>
<sequence>MPVYMMPNGEYRWSMRQASKAVGYNEGWLRDTIQTGGNALIKLQGYGFKGKIVESPGQGFIESHLVSTEDFMAVILYAVMVGYRRPAIALMAAAMQETLERRADHAFGVVRDEDEYIQKFEYRYASILLNKDLRQAIKEWIESNEYNIPNYTKTHSIRGGYRGIYASALGEIYQVLFGRNKAQINQFLDVAAYRTPKDNVNVNQLQRIAQIEDLAAKYIQRKGLNPIEAIRAAADALMIELEEPKLGDRITRQDVHRVLDAKKSSNKNK</sequence>